<evidence type="ECO:0000313" key="2">
    <source>
        <dbReference type="Proteomes" id="UP000709295"/>
    </source>
</evidence>
<accession>A0A8J5IAT0</accession>
<comment type="caution">
    <text evidence="1">The sequence shown here is derived from an EMBL/GenBank/DDBJ whole genome shotgun (WGS) entry which is preliminary data.</text>
</comment>
<dbReference type="AlphaFoldDB" id="A0A8J5IAT0"/>
<dbReference type="EMBL" id="JAENGY010001008">
    <property type="protein sequence ID" value="KAG6953639.1"/>
    <property type="molecule type" value="Genomic_DNA"/>
</dbReference>
<name>A0A8J5IAT0_9STRA</name>
<proteinExistence type="predicted"/>
<gene>
    <name evidence="1" type="ORF">JG688_00012727</name>
</gene>
<keyword evidence="2" id="KW-1185">Reference proteome</keyword>
<sequence length="73" mass="8418">MTLVYLVDTRYRRNLRVSNSSLATNARRRMEEFMRLEHARLVRIMHCLTAPSLLNLMSPPGHTFGSSAPIRTC</sequence>
<protein>
    <submittedName>
        <fullName evidence="1">Uncharacterized protein</fullName>
    </submittedName>
</protein>
<evidence type="ECO:0000313" key="1">
    <source>
        <dbReference type="EMBL" id="KAG6953639.1"/>
    </source>
</evidence>
<dbReference type="Proteomes" id="UP000709295">
    <property type="component" value="Unassembled WGS sequence"/>
</dbReference>
<reference evidence="1" key="1">
    <citation type="submission" date="2021-01" db="EMBL/GenBank/DDBJ databases">
        <title>Phytophthora aleatoria, a newly-described species from Pinus radiata is distinct from Phytophthora cactorum isolates based on comparative genomics.</title>
        <authorList>
            <person name="Mcdougal R."/>
            <person name="Panda P."/>
            <person name="Williams N."/>
            <person name="Studholme D.J."/>
        </authorList>
    </citation>
    <scope>NUCLEOTIDE SEQUENCE</scope>
    <source>
        <strain evidence="1">NZFS 4037</strain>
    </source>
</reference>
<organism evidence="1 2">
    <name type="scientific">Phytophthora aleatoria</name>
    <dbReference type="NCBI Taxonomy" id="2496075"/>
    <lineage>
        <taxon>Eukaryota</taxon>
        <taxon>Sar</taxon>
        <taxon>Stramenopiles</taxon>
        <taxon>Oomycota</taxon>
        <taxon>Peronosporomycetes</taxon>
        <taxon>Peronosporales</taxon>
        <taxon>Peronosporaceae</taxon>
        <taxon>Phytophthora</taxon>
    </lineage>
</organism>